<evidence type="ECO:0000313" key="3">
    <source>
        <dbReference type="Proteomes" id="UP000683925"/>
    </source>
</evidence>
<name>A0A8S1XYC0_PAROT</name>
<keyword evidence="1" id="KW-1133">Transmembrane helix</keyword>
<dbReference type="Proteomes" id="UP000683925">
    <property type="component" value="Unassembled WGS sequence"/>
</dbReference>
<protein>
    <submittedName>
        <fullName evidence="2">Uncharacterized protein</fullName>
    </submittedName>
</protein>
<sequence>MSILMKRGSPYIIQSQGKNQRQQPLTIIYIGRNGEPSQYRKLLFLVNITVFNTINSVFILISILDTPDPIIIFG</sequence>
<keyword evidence="3" id="KW-1185">Reference proteome</keyword>
<keyword evidence="1" id="KW-0812">Transmembrane</keyword>
<keyword evidence="1" id="KW-0472">Membrane</keyword>
<dbReference type="EMBL" id="CAJJDP010000140">
    <property type="protein sequence ID" value="CAD8206711.1"/>
    <property type="molecule type" value="Genomic_DNA"/>
</dbReference>
<feature type="transmembrane region" description="Helical" evidence="1">
    <location>
        <begin position="42"/>
        <end position="64"/>
    </location>
</feature>
<organism evidence="2 3">
    <name type="scientific">Paramecium octaurelia</name>
    <dbReference type="NCBI Taxonomy" id="43137"/>
    <lineage>
        <taxon>Eukaryota</taxon>
        <taxon>Sar</taxon>
        <taxon>Alveolata</taxon>
        <taxon>Ciliophora</taxon>
        <taxon>Intramacronucleata</taxon>
        <taxon>Oligohymenophorea</taxon>
        <taxon>Peniculida</taxon>
        <taxon>Parameciidae</taxon>
        <taxon>Paramecium</taxon>
    </lineage>
</organism>
<evidence type="ECO:0000313" key="2">
    <source>
        <dbReference type="EMBL" id="CAD8206711.1"/>
    </source>
</evidence>
<accession>A0A8S1XYC0</accession>
<reference evidence="2" key="1">
    <citation type="submission" date="2021-01" db="EMBL/GenBank/DDBJ databases">
        <authorList>
            <consortium name="Genoscope - CEA"/>
            <person name="William W."/>
        </authorList>
    </citation>
    <scope>NUCLEOTIDE SEQUENCE</scope>
</reference>
<comment type="caution">
    <text evidence="2">The sequence shown here is derived from an EMBL/GenBank/DDBJ whole genome shotgun (WGS) entry which is preliminary data.</text>
</comment>
<gene>
    <name evidence="2" type="ORF">POCTA_138.1.T1390001</name>
</gene>
<evidence type="ECO:0000256" key="1">
    <source>
        <dbReference type="SAM" id="Phobius"/>
    </source>
</evidence>
<proteinExistence type="predicted"/>
<dbReference type="AlphaFoldDB" id="A0A8S1XYC0"/>